<sequence length="101" mass="11223">MGFINVHIALGILAWPFLAMMAMFLVAAPNSASNPLVIGLFFSMLGYPIPAIWGCILFFKNRKKGNDKINMKYTLIGASGYIAMFVLFFLLELIRVLSQST</sequence>
<dbReference type="RefSeq" id="WP_184426916.1">
    <property type="nucleotide sequence ID" value="NZ_AP027362.1"/>
</dbReference>
<feature type="transmembrane region" description="Helical" evidence="1">
    <location>
        <begin position="71"/>
        <end position="91"/>
    </location>
</feature>
<protein>
    <submittedName>
        <fullName evidence="2">Uncharacterized protein</fullName>
    </submittedName>
</protein>
<accession>A0A7X0TVB5</accession>
<evidence type="ECO:0000313" key="2">
    <source>
        <dbReference type="EMBL" id="MBB6545176.1"/>
    </source>
</evidence>
<keyword evidence="1" id="KW-0812">Transmembrane</keyword>
<evidence type="ECO:0000313" key="3">
    <source>
        <dbReference type="Proteomes" id="UP000537141"/>
    </source>
</evidence>
<keyword evidence="3" id="KW-1185">Reference proteome</keyword>
<keyword evidence="1" id="KW-1133">Transmembrane helix</keyword>
<dbReference type="AlphaFoldDB" id="A0A7X0TVB5"/>
<keyword evidence="1" id="KW-0472">Membrane</keyword>
<reference evidence="2 3" key="1">
    <citation type="submission" date="2020-08" db="EMBL/GenBank/DDBJ databases">
        <title>Genomic Encyclopedia of Type Strains, Phase IV (KMG-IV): sequencing the most valuable type-strain genomes for metagenomic binning, comparative biology and taxonomic classification.</title>
        <authorList>
            <person name="Goeker M."/>
        </authorList>
    </citation>
    <scope>NUCLEOTIDE SEQUENCE [LARGE SCALE GENOMIC DNA]</scope>
    <source>
        <strain evidence="2 3">DSM 26287</strain>
    </source>
</reference>
<gene>
    <name evidence="2" type="ORF">HNQ55_003719</name>
</gene>
<comment type="caution">
    <text evidence="2">The sequence shown here is derived from an EMBL/GenBank/DDBJ whole genome shotgun (WGS) entry which is preliminary data.</text>
</comment>
<evidence type="ECO:0000256" key="1">
    <source>
        <dbReference type="SAM" id="Phobius"/>
    </source>
</evidence>
<dbReference type="Proteomes" id="UP000537141">
    <property type="component" value="Unassembled WGS sequence"/>
</dbReference>
<name>A0A7X0TVB5_9GAMM</name>
<feature type="transmembrane region" description="Helical" evidence="1">
    <location>
        <begin position="37"/>
        <end position="59"/>
    </location>
</feature>
<dbReference type="EMBL" id="JACHHU010000056">
    <property type="protein sequence ID" value="MBB6545176.1"/>
    <property type="molecule type" value="Genomic_DNA"/>
</dbReference>
<organism evidence="2 3">
    <name type="scientific">Thalassotalea piscium</name>
    <dbReference type="NCBI Taxonomy" id="1230533"/>
    <lineage>
        <taxon>Bacteria</taxon>
        <taxon>Pseudomonadati</taxon>
        <taxon>Pseudomonadota</taxon>
        <taxon>Gammaproteobacteria</taxon>
        <taxon>Alteromonadales</taxon>
        <taxon>Colwelliaceae</taxon>
        <taxon>Thalassotalea</taxon>
    </lineage>
</organism>
<proteinExistence type="predicted"/>